<organism evidence="1 2">
    <name type="scientific">Batillaria attramentaria</name>
    <dbReference type="NCBI Taxonomy" id="370345"/>
    <lineage>
        <taxon>Eukaryota</taxon>
        <taxon>Metazoa</taxon>
        <taxon>Spiralia</taxon>
        <taxon>Lophotrochozoa</taxon>
        <taxon>Mollusca</taxon>
        <taxon>Gastropoda</taxon>
        <taxon>Caenogastropoda</taxon>
        <taxon>Sorbeoconcha</taxon>
        <taxon>Cerithioidea</taxon>
        <taxon>Batillariidae</taxon>
        <taxon>Batillaria</taxon>
    </lineage>
</organism>
<sequence length="97" mass="10808">MQPNALHLHLACMSRKQIILPSSTTHNITRSSQDCPLISSGSEYAKGKVIRRVGDAVRENEMKTSVRDPAASSVFTVKDGYIISHTMPRVMQLVIWL</sequence>
<accession>A0ABD0L709</accession>
<proteinExistence type="predicted"/>
<dbReference type="EMBL" id="JACVVK020000078">
    <property type="protein sequence ID" value="KAK7495063.1"/>
    <property type="molecule type" value="Genomic_DNA"/>
</dbReference>
<evidence type="ECO:0000313" key="2">
    <source>
        <dbReference type="Proteomes" id="UP001519460"/>
    </source>
</evidence>
<gene>
    <name evidence="1" type="ORF">BaRGS_00013703</name>
</gene>
<comment type="caution">
    <text evidence="1">The sequence shown here is derived from an EMBL/GenBank/DDBJ whole genome shotgun (WGS) entry which is preliminary data.</text>
</comment>
<keyword evidence="2" id="KW-1185">Reference proteome</keyword>
<protein>
    <submittedName>
        <fullName evidence="1">Uncharacterized protein</fullName>
    </submittedName>
</protein>
<name>A0ABD0L709_9CAEN</name>
<evidence type="ECO:0000313" key="1">
    <source>
        <dbReference type="EMBL" id="KAK7495063.1"/>
    </source>
</evidence>
<reference evidence="1 2" key="1">
    <citation type="journal article" date="2023" name="Sci. Data">
        <title>Genome assembly of the Korean intertidal mud-creeper Batillaria attramentaria.</title>
        <authorList>
            <person name="Patra A.K."/>
            <person name="Ho P.T."/>
            <person name="Jun S."/>
            <person name="Lee S.J."/>
            <person name="Kim Y."/>
            <person name="Won Y.J."/>
        </authorList>
    </citation>
    <scope>NUCLEOTIDE SEQUENCE [LARGE SCALE GENOMIC DNA]</scope>
    <source>
        <strain evidence="1">Wonlab-2016</strain>
    </source>
</reference>
<dbReference type="Proteomes" id="UP001519460">
    <property type="component" value="Unassembled WGS sequence"/>
</dbReference>
<dbReference type="AlphaFoldDB" id="A0ABD0L709"/>